<evidence type="ECO:0000313" key="3">
    <source>
        <dbReference type="Proteomes" id="UP001352852"/>
    </source>
</evidence>
<dbReference type="EMBL" id="JAHUTJ010001839">
    <property type="protein sequence ID" value="MED6264897.1"/>
    <property type="molecule type" value="Genomic_DNA"/>
</dbReference>
<gene>
    <name evidence="2" type="ORF">CHARACLAT_019903</name>
</gene>
<sequence length="413" mass="47167">MWSTMMASRVLLLLQLLLLTSLVSASHHWGGAMNFAYKGRNPDGTYKLSLRIRSTYDACYYYHYWYCYDGNCGSAKTRTTNQIDTSTNAPMYESQWCETETIETWNLPTDKPLKFRSASCCWISTRNSVSNWNFDSLVDFGARSDTRQPNKSPQTAIVPFLRVPQNCPRTYKLAAFDPDGDRVRCRYGNLQGYECDNCHLPSGFQLDQDSCTLHYQQTNYDYRVFGFEMVEQETSPNNNYFDNALMEVVDNHCTSDYYCTNQSMVVVVNDNNHCTQNYYCTNQSMVVVVNDNNHCTQNYYCTNQSMVVVQPLQFSFLVDPPVSSCQEGLFLPQLVAPTPADGSRIMAEVNKEVAIRVKAQAMYSTIQDIIFSGPSNVTKHRDINNDFVIRWTPVEDDLGDQYPICFAVESVSG</sequence>
<keyword evidence="1" id="KW-0732">Signal</keyword>
<feature type="chain" id="PRO_5046316325" evidence="1">
    <location>
        <begin position="26"/>
        <end position="413"/>
    </location>
</feature>
<name>A0ABU7CPN7_9TELE</name>
<evidence type="ECO:0000313" key="2">
    <source>
        <dbReference type="EMBL" id="MED6264897.1"/>
    </source>
</evidence>
<organism evidence="2 3">
    <name type="scientific">Characodon lateralis</name>
    <dbReference type="NCBI Taxonomy" id="208331"/>
    <lineage>
        <taxon>Eukaryota</taxon>
        <taxon>Metazoa</taxon>
        <taxon>Chordata</taxon>
        <taxon>Craniata</taxon>
        <taxon>Vertebrata</taxon>
        <taxon>Euteleostomi</taxon>
        <taxon>Actinopterygii</taxon>
        <taxon>Neopterygii</taxon>
        <taxon>Teleostei</taxon>
        <taxon>Neoteleostei</taxon>
        <taxon>Acanthomorphata</taxon>
        <taxon>Ovalentaria</taxon>
        <taxon>Atherinomorphae</taxon>
        <taxon>Cyprinodontiformes</taxon>
        <taxon>Goodeidae</taxon>
        <taxon>Characodon</taxon>
    </lineage>
</organism>
<reference evidence="2 3" key="1">
    <citation type="submission" date="2021-06" db="EMBL/GenBank/DDBJ databases">
        <authorList>
            <person name="Palmer J.M."/>
        </authorList>
    </citation>
    <scope>NUCLEOTIDE SEQUENCE [LARGE SCALE GENOMIC DNA]</scope>
    <source>
        <strain evidence="2 3">CL_MEX2019</strain>
        <tissue evidence="2">Muscle</tissue>
    </source>
</reference>
<accession>A0ABU7CPN7</accession>
<comment type="caution">
    <text evidence="2">The sequence shown here is derived from an EMBL/GenBank/DDBJ whole genome shotgun (WGS) entry which is preliminary data.</text>
</comment>
<keyword evidence="3" id="KW-1185">Reference proteome</keyword>
<proteinExistence type="predicted"/>
<evidence type="ECO:0000256" key="1">
    <source>
        <dbReference type="SAM" id="SignalP"/>
    </source>
</evidence>
<protein>
    <submittedName>
        <fullName evidence="2">Uncharacterized protein</fullName>
    </submittedName>
</protein>
<dbReference type="Proteomes" id="UP001352852">
    <property type="component" value="Unassembled WGS sequence"/>
</dbReference>
<feature type="signal peptide" evidence="1">
    <location>
        <begin position="1"/>
        <end position="25"/>
    </location>
</feature>